<reference evidence="2 3" key="1">
    <citation type="journal article" date="2015" name="Nature">
        <title>rRNA introns, odd ribosomes, and small enigmatic genomes across a large radiation of phyla.</title>
        <authorList>
            <person name="Brown C.T."/>
            <person name="Hug L.A."/>
            <person name="Thomas B.C."/>
            <person name="Sharon I."/>
            <person name="Castelle C.J."/>
            <person name="Singh A."/>
            <person name="Wilkins M.J."/>
            <person name="Williams K.H."/>
            <person name="Banfield J.F."/>
        </authorList>
    </citation>
    <scope>NUCLEOTIDE SEQUENCE [LARGE SCALE GENOMIC DNA]</scope>
</reference>
<comment type="caution">
    <text evidence="2">The sequence shown here is derived from an EMBL/GenBank/DDBJ whole genome shotgun (WGS) entry which is preliminary data.</text>
</comment>
<gene>
    <name evidence="2" type="ORF">UU29_C0005G0020</name>
</gene>
<keyword evidence="1" id="KW-0812">Transmembrane</keyword>
<dbReference type="EMBL" id="LCAB01000005">
    <property type="protein sequence ID" value="KKR83439.1"/>
    <property type="molecule type" value="Genomic_DNA"/>
</dbReference>
<evidence type="ECO:0000256" key="1">
    <source>
        <dbReference type="SAM" id="Phobius"/>
    </source>
</evidence>
<dbReference type="AlphaFoldDB" id="A0A0G0U2W8"/>
<sequence>MQKGSVQLLLIFVTVILIVGVIYFYQNTNKGTLLQSPATTLKQPEKQPEFNNYSNSEFGFKYSNDLTVEVDSEEKFNKRGSTNFRKNFSGSAGYEPGKFLRAVVVLDQEEKYDSNPFSVWVFDNPNNLTAEAWFDKYWYYPYLWGVFDFTSKGHITPDAEATVSDQVGKSKVVGYQAGEPKYIYISKDKKIYLFRVITETGDQILSTFKFLPATAGRD</sequence>
<protein>
    <submittedName>
        <fullName evidence="2">Uncharacterized protein</fullName>
    </submittedName>
</protein>
<evidence type="ECO:0000313" key="3">
    <source>
        <dbReference type="Proteomes" id="UP000034601"/>
    </source>
</evidence>
<feature type="transmembrane region" description="Helical" evidence="1">
    <location>
        <begin position="6"/>
        <end position="25"/>
    </location>
</feature>
<keyword evidence="1" id="KW-0472">Membrane</keyword>
<dbReference type="Proteomes" id="UP000034601">
    <property type="component" value="Unassembled WGS sequence"/>
</dbReference>
<accession>A0A0G0U2W8</accession>
<proteinExistence type="predicted"/>
<name>A0A0G0U2W8_9BACT</name>
<evidence type="ECO:0000313" key="2">
    <source>
        <dbReference type="EMBL" id="KKR83439.1"/>
    </source>
</evidence>
<organism evidence="2 3">
    <name type="scientific">Candidatus Daviesbacteria bacterium GW2011_GWA2_40_9</name>
    <dbReference type="NCBI Taxonomy" id="1618424"/>
    <lineage>
        <taxon>Bacteria</taxon>
        <taxon>Candidatus Daviesiibacteriota</taxon>
    </lineage>
</organism>
<keyword evidence="1" id="KW-1133">Transmembrane helix</keyword>